<protein>
    <submittedName>
        <fullName evidence="1">Zinc finger BED domain-containing protein 5-like</fullName>
    </submittedName>
</protein>
<dbReference type="EMBL" id="LR791996">
    <property type="protein sequence ID" value="CAB3267858.1"/>
    <property type="molecule type" value="mRNA"/>
</dbReference>
<name>A0A6F9DXU2_9ASCI</name>
<dbReference type="AlphaFoldDB" id="A0A6F9DXU2"/>
<organism evidence="1">
    <name type="scientific">Phallusia mammillata</name>
    <dbReference type="NCBI Taxonomy" id="59560"/>
    <lineage>
        <taxon>Eukaryota</taxon>
        <taxon>Metazoa</taxon>
        <taxon>Chordata</taxon>
        <taxon>Tunicata</taxon>
        <taxon>Ascidiacea</taxon>
        <taxon>Phlebobranchia</taxon>
        <taxon>Ascidiidae</taxon>
        <taxon>Phallusia</taxon>
    </lineage>
</organism>
<dbReference type="PANTHER" id="PTHR45913:SF22">
    <property type="entry name" value="SCAN BOX DOMAIN-CONTAINING PROTEIN"/>
    <property type="match status" value="1"/>
</dbReference>
<sequence>MARIVLGEKYEKSFREIPLSNNTVKRRIALMSEDIKDQVINEIKDMSVFGLFAIQLDESVDVSSVSQLMVFVRYAVSTSIKEELLFCSALDTTTKASDVMEKVNHFFTKNETWKNLCAVCTDGAPAMLGSKSGFRALVQRKVPNVMFTHCFIHREALAQWFPTWGSRSYCSCNNKSECK</sequence>
<proteinExistence type="evidence at transcript level"/>
<gene>
    <name evidence="1" type="primary">Zbed5-006</name>
</gene>
<accession>A0A6F9DXU2</accession>
<reference evidence="1" key="1">
    <citation type="submission" date="2020-04" db="EMBL/GenBank/DDBJ databases">
        <authorList>
            <person name="Neveu A P."/>
        </authorList>
    </citation>
    <scope>NUCLEOTIDE SEQUENCE</scope>
    <source>
        <tissue evidence="1">Whole embryo</tissue>
    </source>
</reference>
<evidence type="ECO:0000313" key="1">
    <source>
        <dbReference type="EMBL" id="CAB3267858.1"/>
    </source>
</evidence>
<dbReference type="PANTHER" id="PTHR45913">
    <property type="entry name" value="EPM2A-INTERACTING PROTEIN 1"/>
    <property type="match status" value="1"/>
</dbReference>